<dbReference type="Pfam" id="PF14329">
    <property type="entry name" value="DUF4386"/>
    <property type="match status" value="1"/>
</dbReference>
<protein>
    <submittedName>
        <fullName evidence="2">DUF4386 family protein</fullName>
    </submittedName>
</protein>
<feature type="transmembrane region" description="Helical" evidence="1">
    <location>
        <begin position="147"/>
        <end position="168"/>
    </location>
</feature>
<dbReference type="RefSeq" id="WP_154769434.1">
    <property type="nucleotide sequence ID" value="NZ_WLYK01000006.1"/>
</dbReference>
<keyword evidence="1" id="KW-0472">Membrane</keyword>
<comment type="caution">
    <text evidence="2">The sequence shown here is derived from an EMBL/GenBank/DDBJ whole genome shotgun (WGS) entry which is preliminary data.</text>
</comment>
<feature type="transmembrane region" description="Helical" evidence="1">
    <location>
        <begin position="86"/>
        <end position="103"/>
    </location>
</feature>
<sequence length="212" mass="21756">MPDQRAARIAGGLYLLTFLTSIPAYALKAPVLSGSSGGSASLAALLELLLAAACVGSAVVLLPVLRRWSEPAAVGFVVSRTVEATLILLGVVALLTIAAAPTARDILTPLHDQAFLLGPGLIPAINALCLTPVLLRARLVPRWIPLLGLIGAPLLLVSATVTLSGGFGQSSAPAAVLALPIAAWELLLGIRLLWRGFDRAAIPEVSLTGSAR</sequence>
<dbReference type="InterPro" id="IPR025495">
    <property type="entry name" value="DUF4386"/>
</dbReference>
<dbReference type="EMBL" id="WLYK01000006">
    <property type="protein sequence ID" value="MTD15424.1"/>
    <property type="molecule type" value="Genomic_DNA"/>
</dbReference>
<organism evidence="2 3">
    <name type="scientific">Nakamurella alba</name>
    <dbReference type="NCBI Taxonomy" id="2665158"/>
    <lineage>
        <taxon>Bacteria</taxon>
        <taxon>Bacillati</taxon>
        <taxon>Actinomycetota</taxon>
        <taxon>Actinomycetes</taxon>
        <taxon>Nakamurellales</taxon>
        <taxon>Nakamurellaceae</taxon>
        <taxon>Nakamurella</taxon>
    </lineage>
</organism>
<feature type="transmembrane region" description="Helical" evidence="1">
    <location>
        <begin position="115"/>
        <end position="135"/>
    </location>
</feature>
<name>A0A7K1FRJ6_9ACTN</name>
<feature type="transmembrane region" description="Helical" evidence="1">
    <location>
        <begin position="174"/>
        <end position="194"/>
    </location>
</feature>
<reference evidence="2 3" key="1">
    <citation type="submission" date="2019-11" db="EMBL/GenBank/DDBJ databases">
        <authorList>
            <person name="Jiang L.-Q."/>
        </authorList>
    </citation>
    <scope>NUCLEOTIDE SEQUENCE [LARGE SCALE GENOMIC DNA]</scope>
    <source>
        <strain evidence="2 3">YIM 132087</strain>
    </source>
</reference>
<evidence type="ECO:0000256" key="1">
    <source>
        <dbReference type="SAM" id="Phobius"/>
    </source>
</evidence>
<proteinExistence type="predicted"/>
<accession>A0A7K1FRJ6</accession>
<dbReference type="Proteomes" id="UP000460221">
    <property type="component" value="Unassembled WGS sequence"/>
</dbReference>
<keyword evidence="1" id="KW-0812">Transmembrane</keyword>
<gene>
    <name evidence="2" type="ORF">GIS00_15915</name>
</gene>
<keyword evidence="3" id="KW-1185">Reference proteome</keyword>
<evidence type="ECO:0000313" key="3">
    <source>
        <dbReference type="Proteomes" id="UP000460221"/>
    </source>
</evidence>
<dbReference type="AlphaFoldDB" id="A0A7K1FRJ6"/>
<evidence type="ECO:0000313" key="2">
    <source>
        <dbReference type="EMBL" id="MTD15424.1"/>
    </source>
</evidence>
<feature type="transmembrane region" description="Helical" evidence="1">
    <location>
        <begin position="42"/>
        <end position="65"/>
    </location>
</feature>
<keyword evidence="1" id="KW-1133">Transmembrane helix</keyword>